<dbReference type="AlphaFoldDB" id="A0AAE0BXQ8"/>
<dbReference type="Gene3D" id="2.60.40.10">
    <property type="entry name" value="Immunoglobulins"/>
    <property type="match status" value="2"/>
</dbReference>
<reference evidence="2 3" key="1">
    <citation type="journal article" date="2015" name="Genome Biol. Evol.">
        <title>Comparative Genomics of a Bacterivorous Green Alga Reveals Evolutionary Causalities and Consequences of Phago-Mixotrophic Mode of Nutrition.</title>
        <authorList>
            <person name="Burns J.A."/>
            <person name="Paasch A."/>
            <person name="Narechania A."/>
            <person name="Kim E."/>
        </authorList>
    </citation>
    <scope>NUCLEOTIDE SEQUENCE [LARGE SCALE GENOMIC DNA]</scope>
    <source>
        <strain evidence="2 3">PLY_AMNH</strain>
    </source>
</reference>
<proteinExistence type="predicted"/>
<evidence type="ECO:0008006" key="4">
    <source>
        <dbReference type="Google" id="ProtNLM"/>
    </source>
</evidence>
<evidence type="ECO:0000313" key="3">
    <source>
        <dbReference type="Proteomes" id="UP001190700"/>
    </source>
</evidence>
<gene>
    <name evidence="2" type="ORF">CYMTET_46660</name>
</gene>
<feature type="compositionally biased region" description="Pro residues" evidence="1">
    <location>
        <begin position="1"/>
        <end position="53"/>
    </location>
</feature>
<dbReference type="InterPro" id="IPR013783">
    <property type="entry name" value="Ig-like_fold"/>
</dbReference>
<accession>A0AAE0BXQ8</accession>
<dbReference type="Proteomes" id="UP001190700">
    <property type="component" value="Unassembled WGS sequence"/>
</dbReference>
<evidence type="ECO:0000256" key="1">
    <source>
        <dbReference type="SAM" id="MobiDB-lite"/>
    </source>
</evidence>
<feature type="region of interest" description="Disordered" evidence="1">
    <location>
        <begin position="1"/>
        <end position="54"/>
    </location>
</feature>
<protein>
    <recommendedName>
        <fullName evidence="4">HYR domain-containing protein</fullName>
    </recommendedName>
</protein>
<comment type="caution">
    <text evidence="2">The sequence shown here is derived from an EMBL/GenBank/DDBJ whole genome shotgun (WGS) entry which is preliminary data.</text>
</comment>
<evidence type="ECO:0000313" key="2">
    <source>
        <dbReference type="EMBL" id="KAK3243702.1"/>
    </source>
</evidence>
<name>A0AAE0BXQ8_9CHLO</name>
<sequence length="996" mass="104543">MPAISCPPSPPSPSPPPPRPPPFVSESPPAAPPPLPPFTLQPWPPTSPPPFSPPLQLVKDLELYEEYEPLPDSEPPTITLLGAEHVQLRQLDTYVDAGASAYDSMDGVVPVSVTGLAAVHQCLEEWCVTDVAAPLLITYLAEDSFGNAATQVVRQVAVQAVCTSPSYLCSSDEGVVCASCGALESAADEEGAAAACECPVGIPTLAELLEEPVTVMGYSPPLDETPPALTLLGDGQLMMTESGMRVMVHTVFQEEEQSYWSDPGVLAMDDQDGNLSSCVMSYGAGAVDLTVPQEDPYVVAYSVKDTAGNDAEMVQRWVYVINCERTCSTGSANSGATCSASGLCENVQFESGANRDAEVVSGTAPRLLLRGPAAVEISVGTVYGACPGEGAAVGEVCDPGAWASDDRDGDLTERILACSPDGSSNRFTRRGVAGCSVLTDIPGVYFIVFTVTSSTGGVATAVRNVTVTAACPTWEVLCASGVTCSSGGVCLEELEQTDAEVGDEDDAPPFLALRSSAAVSSAYMEVRQHGEYRICTGNEVNHSHVLCEPGVDATDDEDGDLTSQVVVCPPENCTDRVACSGHEWMAKGVQGCVNTSATVGTIFDVIFVVYDSAQPAQRATVTRHVIIVNPCAVGEEICADLSCSDIPCETRNELETIPPVDTTPPLIELLLSSPIRIRYQNDSGVASLRGCASAGGLYAQPACLATAWDETDGDISSRLTTLQHTTCSGCETTGCSLDSVHVCFPGTYGYRFEAADAAGNIGVALLKVTVVEEAAVSAHSIVETGTSNRTEAVVQATQLREAGSAENAAFTQGIADLLNNELSPSIETVAATDVDITDAVITEETEEEEDEESNAEYSLAVSFTTIVAVADGASLRLRRSLLDLAESTDEVEALLRAAAADGRMSDSIGRAAVVRNVTTLPTEVSGLVGEATSVRVSPEVTFHTQAPLWSQTSGQQWGSSSRGWRKALVFLAILLRLRHAHARDGHVTTVDIVFTS</sequence>
<organism evidence="2 3">
    <name type="scientific">Cymbomonas tetramitiformis</name>
    <dbReference type="NCBI Taxonomy" id="36881"/>
    <lineage>
        <taxon>Eukaryota</taxon>
        <taxon>Viridiplantae</taxon>
        <taxon>Chlorophyta</taxon>
        <taxon>Pyramimonadophyceae</taxon>
        <taxon>Pyramimonadales</taxon>
        <taxon>Pyramimonadaceae</taxon>
        <taxon>Cymbomonas</taxon>
    </lineage>
</organism>
<keyword evidence="3" id="KW-1185">Reference proteome</keyword>
<dbReference type="EMBL" id="LGRX02032700">
    <property type="protein sequence ID" value="KAK3243702.1"/>
    <property type="molecule type" value="Genomic_DNA"/>
</dbReference>